<dbReference type="PANTHER" id="PTHR12011">
    <property type="entry name" value="ADHESION G-PROTEIN COUPLED RECEPTOR"/>
    <property type="match status" value="1"/>
</dbReference>
<proteinExistence type="predicted"/>
<keyword evidence="3 6" id="KW-1133">Transmembrane helix</keyword>
<dbReference type="GO" id="GO:0005886">
    <property type="term" value="C:plasma membrane"/>
    <property type="evidence" value="ECO:0007669"/>
    <property type="project" value="TreeGrafter"/>
</dbReference>
<dbReference type="InterPro" id="IPR000203">
    <property type="entry name" value="GPS"/>
</dbReference>
<dbReference type="GO" id="GO:0007166">
    <property type="term" value="P:cell surface receptor signaling pathway"/>
    <property type="evidence" value="ECO:0007669"/>
    <property type="project" value="InterPro"/>
</dbReference>
<accession>A0AAY5K426</accession>
<feature type="transmembrane region" description="Helical" evidence="6">
    <location>
        <begin position="214"/>
        <end position="239"/>
    </location>
</feature>
<feature type="transmembrane region" description="Helical" evidence="6">
    <location>
        <begin position="251"/>
        <end position="270"/>
    </location>
</feature>
<dbReference type="GO" id="GO:0004930">
    <property type="term" value="F:G protein-coupled receptor activity"/>
    <property type="evidence" value="ECO:0007669"/>
    <property type="project" value="InterPro"/>
</dbReference>
<dbReference type="PROSITE" id="PS50261">
    <property type="entry name" value="G_PROTEIN_RECEP_F2_4"/>
    <property type="match status" value="1"/>
</dbReference>
<evidence type="ECO:0000256" key="5">
    <source>
        <dbReference type="ARBA" id="ARBA00023157"/>
    </source>
</evidence>
<comment type="subcellular location">
    <subcellularLocation>
        <location evidence="1">Membrane</location>
        <topology evidence="1">Multi-pass membrane protein</topology>
    </subcellularLocation>
</comment>
<dbReference type="InterPro" id="IPR000832">
    <property type="entry name" value="GPCR_2_secretin-like"/>
</dbReference>
<dbReference type="Pfam" id="PF00002">
    <property type="entry name" value="7tm_2"/>
    <property type="match status" value="1"/>
</dbReference>
<evidence type="ECO:0000256" key="3">
    <source>
        <dbReference type="ARBA" id="ARBA00022989"/>
    </source>
</evidence>
<evidence type="ECO:0000313" key="9">
    <source>
        <dbReference type="Ensembl" id="ENSELUP00000083541.1"/>
    </source>
</evidence>
<dbReference type="InterPro" id="IPR046338">
    <property type="entry name" value="GAIN_dom_sf"/>
</dbReference>
<dbReference type="GeneTree" id="ENSGT00940000154285"/>
<dbReference type="InterPro" id="IPR057244">
    <property type="entry name" value="GAIN_B"/>
</dbReference>
<dbReference type="Gene3D" id="2.60.220.50">
    <property type="match status" value="1"/>
</dbReference>
<dbReference type="PROSITE" id="PS50221">
    <property type="entry name" value="GAIN_B"/>
    <property type="match status" value="1"/>
</dbReference>
<dbReference type="Ensembl" id="ENSELUT00000088646.1">
    <property type="protein sequence ID" value="ENSELUP00000083541.1"/>
    <property type="gene ID" value="ENSELUG00000020137.3"/>
</dbReference>
<dbReference type="Proteomes" id="UP000265140">
    <property type="component" value="Chromosome 2"/>
</dbReference>
<feature type="transmembrane region" description="Helical" evidence="6">
    <location>
        <begin position="443"/>
        <end position="465"/>
    </location>
</feature>
<dbReference type="GO" id="GO:0007189">
    <property type="term" value="P:adenylate cyclase-activating G protein-coupled receptor signaling pathway"/>
    <property type="evidence" value="ECO:0007669"/>
    <property type="project" value="TreeGrafter"/>
</dbReference>
<dbReference type="PANTHER" id="PTHR12011:SF326">
    <property type="entry name" value="ADHESION G-PROTEIN COUPLED RECEPTOR G5"/>
    <property type="match status" value="1"/>
</dbReference>
<feature type="transmembrane region" description="Helical" evidence="6">
    <location>
        <begin position="290"/>
        <end position="312"/>
    </location>
</feature>
<feature type="transmembrane region" description="Helical" evidence="6">
    <location>
        <begin position="369"/>
        <end position="395"/>
    </location>
</feature>
<feature type="domain" description="G-protein coupled receptors family 2 profile 2" evidence="8">
    <location>
        <begin position="217"/>
        <end position="467"/>
    </location>
</feature>
<dbReference type="Pfam" id="PF01825">
    <property type="entry name" value="GPS"/>
    <property type="match status" value="1"/>
</dbReference>
<evidence type="ECO:0000259" key="7">
    <source>
        <dbReference type="PROSITE" id="PS50221"/>
    </source>
</evidence>
<dbReference type="SMART" id="SM00303">
    <property type="entry name" value="GPS"/>
    <property type="match status" value="1"/>
</dbReference>
<name>A0AAY5K426_ESOLU</name>
<keyword evidence="4 6" id="KW-0472">Membrane</keyword>
<evidence type="ECO:0000256" key="4">
    <source>
        <dbReference type="ARBA" id="ARBA00023136"/>
    </source>
</evidence>
<feature type="domain" description="GAIN-B" evidence="7">
    <location>
        <begin position="47"/>
        <end position="202"/>
    </location>
</feature>
<dbReference type="PRINTS" id="PR00249">
    <property type="entry name" value="GPCRSECRETIN"/>
</dbReference>
<evidence type="ECO:0000256" key="1">
    <source>
        <dbReference type="ARBA" id="ARBA00004141"/>
    </source>
</evidence>
<gene>
    <name evidence="9" type="primary">ADGRG3</name>
</gene>
<evidence type="ECO:0008006" key="11">
    <source>
        <dbReference type="Google" id="ProtNLM"/>
    </source>
</evidence>
<dbReference type="AlphaFoldDB" id="A0AAY5K426"/>
<reference evidence="9 10" key="1">
    <citation type="submission" date="2020-02" db="EMBL/GenBank/DDBJ databases">
        <title>Esox lucius (northern pike) genome, fEsoLuc1, primary haplotype.</title>
        <authorList>
            <person name="Myers G."/>
            <person name="Karagic N."/>
            <person name="Meyer A."/>
            <person name="Pippel M."/>
            <person name="Reichard M."/>
            <person name="Winkler S."/>
            <person name="Tracey A."/>
            <person name="Sims Y."/>
            <person name="Howe K."/>
            <person name="Rhie A."/>
            <person name="Formenti G."/>
            <person name="Durbin R."/>
            <person name="Fedrigo O."/>
            <person name="Jarvis E.D."/>
        </authorList>
    </citation>
    <scope>NUCLEOTIDE SEQUENCE [LARGE SCALE GENOMIC DNA]</scope>
</reference>
<evidence type="ECO:0000256" key="6">
    <source>
        <dbReference type="SAM" id="Phobius"/>
    </source>
</evidence>
<evidence type="ECO:0000259" key="8">
    <source>
        <dbReference type="PROSITE" id="PS50261"/>
    </source>
</evidence>
<organism evidence="9 10">
    <name type="scientific">Esox lucius</name>
    <name type="common">Northern pike</name>
    <dbReference type="NCBI Taxonomy" id="8010"/>
    <lineage>
        <taxon>Eukaryota</taxon>
        <taxon>Metazoa</taxon>
        <taxon>Chordata</taxon>
        <taxon>Craniata</taxon>
        <taxon>Vertebrata</taxon>
        <taxon>Euteleostomi</taxon>
        <taxon>Actinopterygii</taxon>
        <taxon>Neopterygii</taxon>
        <taxon>Teleostei</taxon>
        <taxon>Protacanthopterygii</taxon>
        <taxon>Esociformes</taxon>
        <taxon>Esocidae</taxon>
        <taxon>Esox</taxon>
    </lineage>
</organism>
<protein>
    <recommendedName>
        <fullName evidence="11">Adhesion G protein-coupled receptor G3</fullName>
    </recommendedName>
</protein>
<reference evidence="9" key="3">
    <citation type="submission" date="2025-09" db="UniProtKB">
        <authorList>
            <consortium name="Ensembl"/>
        </authorList>
    </citation>
    <scope>IDENTIFICATION</scope>
</reference>
<keyword evidence="10" id="KW-1185">Reference proteome</keyword>
<sequence length="495" mass="55449">MACIFCFCYSFMLLLLLLFFHFNSILNRFIKEGPQKVKLNNIKGSVTFLQNISRTFRMALPSTNNVMLEEKDDIWLEIPMEALRVFPVDTADQVNLGVFWFEDDTLFPTMENNTRLLNNRVVAIEVGEDISSLSNCIKIIFLFQNASLVNRTLTCVFWDVGNDNVAHWNSSGCVTKTKKNGTLCSCNHLSFYAVLLAPGNVSAVSFPVASLTSFSVWLLTLLSRVGCGISFCFLCLAVLIHLRRGKSIDSINIHINLCVSLLCLNLTFLINDSLASLSIHWLCVVTAAATHYSLLCTLTWFSLEGFHLYLLIIRVFNIHFHRYLLKLGLVGWGIPGFIVIIIAACGKYGEYVIDLNDGGVVQMCWLTDFVLTTVSYSYFVLTCVVNVLCFGSVTVKVVRAHRQTPVQSGRSMRGAVLSLLGLAWLLGISWGVLFFQFGPLTETAFYIFCTVNSLHGLFLFLRYWALTQPDKTPFSMETTAASSSRIHPATALKHC</sequence>
<dbReference type="InterPro" id="IPR017981">
    <property type="entry name" value="GPCR_2-like_7TM"/>
</dbReference>
<keyword evidence="2 6" id="KW-0812">Transmembrane</keyword>
<dbReference type="Gene3D" id="1.20.1070.10">
    <property type="entry name" value="Rhodopsin 7-helix transmembrane proteins"/>
    <property type="match status" value="1"/>
</dbReference>
<evidence type="ECO:0000313" key="10">
    <source>
        <dbReference type="Proteomes" id="UP000265140"/>
    </source>
</evidence>
<reference evidence="9" key="2">
    <citation type="submission" date="2025-08" db="UniProtKB">
        <authorList>
            <consortium name="Ensembl"/>
        </authorList>
    </citation>
    <scope>IDENTIFICATION</scope>
</reference>
<feature type="transmembrane region" description="Helical" evidence="6">
    <location>
        <begin position="324"/>
        <end position="349"/>
    </location>
</feature>
<keyword evidence="5" id="KW-1015">Disulfide bond</keyword>
<feature type="transmembrane region" description="Helical" evidence="6">
    <location>
        <begin position="416"/>
        <end position="437"/>
    </location>
</feature>
<evidence type="ECO:0000256" key="2">
    <source>
        <dbReference type="ARBA" id="ARBA00022692"/>
    </source>
</evidence>